<evidence type="ECO:0000313" key="2">
    <source>
        <dbReference type="EMBL" id="JAD73737.1"/>
    </source>
</evidence>
<protein>
    <submittedName>
        <fullName evidence="2">Uncharacterized protein</fullName>
    </submittedName>
</protein>
<proteinExistence type="predicted"/>
<evidence type="ECO:0000256" key="1">
    <source>
        <dbReference type="SAM" id="MobiDB-lite"/>
    </source>
</evidence>
<organism evidence="2">
    <name type="scientific">Arundo donax</name>
    <name type="common">Giant reed</name>
    <name type="synonym">Donax arundinaceus</name>
    <dbReference type="NCBI Taxonomy" id="35708"/>
    <lineage>
        <taxon>Eukaryota</taxon>
        <taxon>Viridiplantae</taxon>
        <taxon>Streptophyta</taxon>
        <taxon>Embryophyta</taxon>
        <taxon>Tracheophyta</taxon>
        <taxon>Spermatophyta</taxon>
        <taxon>Magnoliopsida</taxon>
        <taxon>Liliopsida</taxon>
        <taxon>Poales</taxon>
        <taxon>Poaceae</taxon>
        <taxon>PACMAD clade</taxon>
        <taxon>Arundinoideae</taxon>
        <taxon>Arundineae</taxon>
        <taxon>Arundo</taxon>
    </lineage>
</organism>
<feature type="compositionally biased region" description="Basic and acidic residues" evidence="1">
    <location>
        <begin position="12"/>
        <end position="21"/>
    </location>
</feature>
<reference evidence="2" key="2">
    <citation type="journal article" date="2015" name="Data Brief">
        <title>Shoot transcriptome of the giant reed, Arundo donax.</title>
        <authorList>
            <person name="Barrero R.A."/>
            <person name="Guerrero F.D."/>
            <person name="Moolhuijzen P."/>
            <person name="Goolsby J.A."/>
            <person name="Tidwell J."/>
            <person name="Bellgard S.E."/>
            <person name="Bellgard M.I."/>
        </authorList>
    </citation>
    <scope>NUCLEOTIDE SEQUENCE</scope>
    <source>
        <tissue evidence="2">Shoot tissue taken approximately 20 cm above the soil surface</tissue>
    </source>
</reference>
<feature type="compositionally biased region" description="Polar residues" evidence="1">
    <location>
        <begin position="52"/>
        <end position="69"/>
    </location>
</feature>
<accession>A0A0A9CQF8</accession>
<dbReference type="AlphaFoldDB" id="A0A0A9CQF8"/>
<feature type="region of interest" description="Disordered" evidence="1">
    <location>
        <begin position="50"/>
        <end position="69"/>
    </location>
</feature>
<name>A0A0A9CQF8_ARUDO</name>
<dbReference type="EMBL" id="GBRH01224158">
    <property type="protein sequence ID" value="JAD73737.1"/>
    <property type="molecule type" value="Transcribed_RNA"/>
</dbReference>
<reference evidence="2" key="1">
    <citation type="submission" date="2014-09" db="EMBL/GenBank/DDBJ databases">
        <authorList>
            <person name="Magalhaes I.L.F."/>
            <person name="Oliveira U."/>
            <person name="Santos F.R."/>
            <person name="Vidigal T.H.D.A."/>
            <person name="Brescovit A.D."/>
            <person name="Santos A.J."/>
        </authorList>
    </citation>
    <scope>NUCLEOTIDE SEQUENCE</scope>
    <source>
        <tissue evidence="2">Shoot tissue taken approximately 20 cm above the soil surface</tissue>
    </source>
</reference>
<feature type="region of interest" description="Disordered" evidence="1">
    <location>
        <begin position="1"/>
        <end position="27"/>
    </location>
</feature>
<sequence>MGNSITRFGATLDRDNHETGEHQTPSLIDNNTMFLQLIALSDFNRQRRAQIGHSQPVSSTMIWSTPKQR</sequence>